<dbReference type="OrthoDB" id="286773at2759"/>
<sequence length="518" mass="61165">MKKKLNLSQKPLSFIQIDDNGRNSYCKTHCLRYQQFEYRNGNCYICCELKECNQDNEPLSNAEIVTLLKQILSQTISDEFKQQQKQKINNYREDIIKSIELYCDRVIQNLEKNCEQQNQINQKIKIILENIENQNINQLAYEILKAQELDCVNIKIGVTAALTQEFYRLLMKGETTLNCIYSLTQDDQKNQKNEYNVLKKQVDLIKMKTMQFVKQHEISIKNSKQSIKRIYQDIKNQQIIAVNSGQELNNQITIIKPSQYSLFGQFESLKNTIAAESFCISPSGQFYAWGNNTKVQIYQLQTKIYKQINCHSNLDSIVFNIVNEFVVSTQDQKINFWGLNDKNWEFYCSFNMLPERVHDLIFIENGNKLICQSLQKLTILIKENQSWIIFQQIHYNFTTIIWNQIYSMLITLNQKAQIQTWQRNKKGLFQLISTEWDPENKLINQEISILQANDDGSLLFQSQKNKLKVWQVQEDARLQQIFEQELDEQNTIITNDFTNLLAQNEKSLIWYELISEDQ</sequence>
<evidence type="ECO:0000313" key="3">
    <source>
        <dbReference type="Proteomes" id="UP000692954"/>
    </source>
</evidence>
<accession>A0A8S1QG69</accession>
<protein>
    <recommendedName>
        <fullName evidence="4">WD40-repeat-containing domain</fullName>
    </recommendedName>
</protein>
<gene>
    <name evidence="2" type="ORF">PSON_ATCC_30995.1.T1070069</name>
</gene>
<comment type="caution">
    <text evidence="2">The sequence shown here is derived from an EMBL/GenBank/DDBJ whole genome shotgun (WGS) entry which is preliminary data.</text>
</comment>
<proteinExistence type="predicted"/>
<feature type="coiled-coil region" evidence="1">
    <location>
        <begin position="107"/>
        <end position="134"/>
    </location>
</feature>
<dbReference type="EMBL" id="CAJJDN010000107">
    <property type="protein sequence ID" value="CAD8114958.1"/>
    <property type="molecule type" value="Genomic_DNA"/>
</dbReference>
<name>A0A8S1QG69_9CILI</name>
<dbReference type="AlphaFoldDB" id="A0A8S1QG69"/>
<organism evidence="2 3">
    <name type="scientific">Paramecium sonneborni</name>
    <dbReference type="NCBI Taxonomy" id="65129"/>
    <lineage>
        <taxon>Eukaryota</taxon>
        <taxon>Sar</taxon>
        <taxon>Alveolata</taxon>
        <taxon>Ciliophora</taxon>
        <taxon>Intramacronucleata</taxon>
        <taxon>Oligohymenophorea</taxon>
        <taxon>Peniculida</taxon>
        <taxon>Parameciidae</taxon>
        <taxon>Paramecium</taxon>
    </lineage>
</organism>
<evidence type="ECO:0000313" key="2">
    <source>
        <dbReference type="EMBL" id="CAD8114958.1"/>
    </source>
</evidence>
<keyword evidence="3" id="KW-1185">Reference proteome</keyword>
<evidence type="ECO:0000256" key="1">
    <source>
        <dbReference type="SAM" id="Coils"/>
    </source>
</evidence>
<evidence type="ECO:0008006" key="4">
    <source>
        <dbReference type="Google" id="ProtNLM"/>
    </source>
</evidence>
<keyword evidence="1" id="KW-0175">Coiled coil</keyword>
<reference evidence="2" key="1">
    <citation type="submission" date="2021-01" db="EMBL/GenBank/DDBJ databases">
        <authorList>
            <consortium name="Genoscope - CEA"/>
            <person name="William W."/>
        </authorList>
    </citation>
    <scope>NUCLEOTIDE SEQUENCE</scope>
</reference>
<dbReference type="Proteomes" id="UP000692954">
    <property type="component" value="Unassembled WGS sequence"/>
</dbReference>